<dbReference type="EMBL" id="DTLI01000146">
    <property type="protein sequence ID" value="HHS52429.1"/>
    <property type="molecule type" value="Genomic_DNA"/>
</dbReference>
<evidence type="ECO:0000259" key="1">
    <source>
        <dbReference type="Pfam" id="PF13860"/>
    </source>
</evidence>
<sequence length="577" mass="66255">MAKLITFLILVPFTLAFPRTLLVPEDFLTIQQAVVSAQNGDTVSVNLGRPNGQRSLVATERIFGKTITFEVRGEGNDELLEMIQGLDNFPNPNQQDHQTSPLGWQGQKQVNEPDDLYDGCSGLKSLIFDSQSRPWVFWSGDPPSSSNFWVFYTNWDGQGWSGDRVAVALPGPERWDAYIVRATLGLDNQPHIVCHIADSANLSDIYYTHYNGSEWTPKIMVNLPDSTENDYQPHIAANGNQMWVTWFGGPTDFFYKIYVSHWDGNGWTPEEVISSANYHNWFQNVAVDRNGNPHIAWIALDLTPNRQDVLFYRYYNGNRWLEPETVMKGMLLYAGIHWSGLDLELDEEENPHITFDAMDTTNSQRFQIYYTKKQNGKWIKPILVTNNEYDEGGPLLAVLNSHNIWITWTRNNNHDIVATYYNGQDFAPEIIVESNLSYFDNAQDLKFDPQGRLWLIHNGVPYGRDGEEVYYNIYGSSYLEEVTQNRKYQVKMITPNPFSHHTTISYELTKPTSVKIEVFDKLGKRINLLETGFKYPGSHTINWEGKDQDDKVLPNGIYFISLTLDNKKETMPVILLR</sequence>
<dbReference type="SUPFAM" id="SSF89372">
    <property type="entry name" value="Fucose-specific lectin"/>
    <property type="match status" value="1"/>
</dbReference>
<reference evidence="2" key="1">
    <citation type="journal article" date="2020" name="mSystems">
        <title>Genome- and Community-Level Interaction Insights into Carbon Utilization and Element Cycling Functions of Hydrothermarchaeota in Hydrothermal Sediment.</title>
        <authorList>
            <person name="Zhou Z."/>
            <person name="Liu Y."/>
            <person name="Xu W."/>
            <person name="Pan J."/>
            <person name="Luo Z.H."/>
            <person name="Li M."/>
        </authorList>
    </citation>
    <scope>NUCLEOTIDE SEQUENCE [LARGE SCALE GENOMIC DNA]</scope>
    <source>
        <strain evidence="2">SpSt-876</strain>
    </source>
</reference>
<gene>
    <name evidence="2" type="ORF">ENW73_06150</name>
</gene>
<comment type="caution">
    <text evidence="2">The sequence shown here is derived from an EMBL/GenBank/DDBJ whole genome shotgun (WGS) entry which is preliminary data.</text>
</comment>
<dbReference type="NCBIfam" id="TIGR04183">
    <property type="entry name" value="Por_Secre_tail"/>
    <property type="match status" value="1"/>
</dbReference>
<dbReference type="Pfam" id="PF13860">
    <property type="entry name" value="FlgD_ig"/>
    <property type="match status" value="1"/>
</dbReference>
<dbReference type="InterPro" id="IPR025965">
    <property type="entry name" value="FlgD/Vpr_Ig-like"/>
</dbReference>
<organism evidence="2">
    <name type="scientific">candidate division WOR-3 bacterium</name>
    <dbReference type="NCBI Taxonomy" id="2052148"/>
    <lineage>
        <taxon>Bacteria</taxon>
        <taxon>Bacteria division WOR-3</taxon>
    </lineage>
</organism>
<proteinExistence type="predicted"/>
<dbReference type="Gene3D" id="2.60.40.4070">
    <property type="match status" value="1"/>
</dbReference>
<dbReference type="AlphaFoldDB" id="A0A7C6AA28"/>
<dbReference type="InterPro" id="IPR026444">
    <property type="entry name" value="Secre_tail"/>
</dbReference>
<accession>A0A7C6AA28</accession>
<evidence type="ECO:0000313" key="2">
    <source>
        <dbReference type="EMBL" id="HHS52429.1"/>
    </source>
</evidence>
<protein>
    <submittedName>
        <fullName evidence="2">T9SS type A sorting domain-containing protein</fullName>
    </submittedName>
</protein>
<feature type="domain" description="FlgD/Vpr Ig-like" evidence="1">
    <location>
        <begin position="502"/>
        <end position="566"/>
    </location>
</feature>
<name>A0A7C6AA28_UNCW3</name>